<accession>A0A238IYH6</accession>
<dbReference type="EMBL" id="FXXQ01000004">
    <property type="protein sequence ID" value="SMX23528.1"/>
    <property type="molecule type" value="Genomic_DNA"/>
</dbReference>
<protein>
    <submittedName>
        <fullName evidence="2">Uncharacterized protein</fullName>
    </submittedName>
</protein>
<keyword evidence="1" id="KW-1133">Transmembrane helix</keyword>
<reference evidence="2 3" key="1">
    <citation type="submission" date="2017-05" db="EMBL/GenBank/DDBJ databases">
        <authorList>
            <person name="Song R."/>
            <person name="Chenine A.L."/>
            <person name="Ruprecht R.M."/>
        </authorList>
    </citation>
    <scope>NUCLEOTIDE SEQUENCE [LARGE SCALE GENOMIC DNA]</scope>
    <source>
        <strain evidence="2 3">CECT 8489</strain>
    </source>
</reference>
<name>A0A238IYH6_9RHOB</name>
<keyword evidence="1" id="KW-0472">Membrane</keyword>
<organism evidence="2 3">
    <name type="scientific">Boseongicola aestuarii</name>
    <dbReference type="NCBI Taxonomy" id="1470561"/>
    <lineage>
        <taxon>Bacteria</taxon>
        <taxon>Pseudomonadati</taxon>
        <taxon>Pseudomonadota</taxon>
        <taxon>Alphaproteobacteria</taxon>
        <taxon>Rhodobacterales</taxon>
        <taxon>Paracoccaceae</taxon>
        <taxon>Boseongicola</taxon>
    </lineage>
</organism>
<keyword evidence="1" id="KW-0812">Transmembrane</keyword>
<gene>
    <name evidence="2" type="ORF">BOA8489_01637</name>
</gene>
<feature type="transmembrane region" description="Helical" evidence="1">
    <location>
        <begin position="7"/>
        <end position="26"/>
    </location>
</feature>
<evidence type="ECO:0000313" key="3">
    <source>
        <dbReference type="Proteomes" id="UP000201838"/>
    </source>
</evidence>
<keyword evidence="3" id="KW-1185">Reference proteome</keyword>
<sequence length="145" mass="15664">MSTLVRPILRGMVLWLLFAPTALLAMHPDMGPTRPSFGRFSADGANDAWADHIRPATCNLTHACPGKSRRPRPVICRPDKPCIPLSPAWSPNGPRAMKSQKPGGFPGIDATPPTPIPTPMSGLLLASALTAIGLASRCRFRRHRK</sequence>
<dbReference type="Proteomes" id="UP000201838">
    <property type="component" value="Unassembled WGS sequence"/>
</dbReference>
<feature type="transmembrane region" description="Helical" evidence="1">
    <location>
        <begin position="116"/>
        <end position="135"/>
    </location>
</feature>
<evidence type="ECO:0000313" key="2">
    <source>
        <dbReference type="EMBL" id="SMX23528.1"/>
    </source>
</evidence>
<proteinExistence type="predicted"/>
<evidence type="ECO:0000256" key="1">
    <source>
        <dbReference type="SAM" id="Phobius"/>
    </source>
</evidence>
<dbReference type="AlphaFoldDB" id="A0A238IYH6"/>